<evidence type="ECO:0000313" key="3">
    <source>
        <dbReference type="Proteomes" id="UP001597024"/>
    </source>
</evidence>
<dbReference type="EMBL" id="JBHTHX010002025">
    <property type="protein sequence ID" value="MFD0889782.1"/>
    <property type="molecule type" value="Genomic_DNA"/>
</dbReference>
<feature type="chain" id="PRO_5045889933" evidence="1">
    <location>
        <begin position="21"/>
        <end position="190"/>
    </location>
</feature>
<accession>A0ABW3E344</accession>
<dbReference type="Proteomes" id="UP001597024">
    <property type="component" value="Unassembled WGS sequence"/>
</dbReference>
<sequence>MRLIRVHLAVLATVLTTVLATVLTPVPSAVASAETASAPLSPRVTLTIGGGHVVNIDGRVFAALLPTPPATRFRVLPAPGGVRFRDERTGGLVHVPGTEPFTQLRVGGPGQVPERSVFVIEAIAPAEDDFTSDLTPDGPGAVIRAARIRPAGIDRYIGRHPVEDRSLLPKRVLLLPAGGHAPVFGIHPVP</sequence>
<keyword evidence="1" id="KW-0732">Signal</keyword>
<reference evidence="3" key="1">
    <citation type="journal article" date="2019" name="Int. J. Syst. Evol. Microbiol.">
        <title>The Global Catalogue of Microorganisms (GCM) 10K type strain sequencing project: providing services to taxonomists for standard genome sequencing and annotation.</title>
        <authorList>
            <consortium name="The Broad Institute Genomics Platform"/>
            <consortium name="The Broad Institute Genome Sequencing Center for Infectious Disease"/>
            <person name="Wu L."/>
            <person name="Ma J."/>
        </authorList>
    </citation>
    <scope>NUCLEOTIDE SEQUENCE [LARGE SCALE GENOMIC DNA]</scope>
    <source>
        <strain evidence="3">CCUG 62974</strain>
    </source>
</reference>
<evidence type="ECO:0000313" key="2">
    <source>
        <dbReference type="EMBL" id="MFD0889782.1"/>
    </source>
</evidence>
<gene>
    <name evidence="2" type="ORF">ACFQ08_35025</name>
</gene>
<dbReference type="Gene3D" id="2.80.10.50">
    <property type="match status" value="1"/>
</dbReference>
<comment type="caution">
    <text evidence="2">The sequence shown here is derived from an EMBL/GenBank/DDBJ whole genome shotgun (WGS) entry which is preliminary data.</text>
</comment>
<proteinExistence type="predicted"/>
<evidence type="ECO:0000256" key="1">
    <source>
        <dbReference type="SAM" id="SignalP"/>
    </source>
</evidence>
<name>A0ABW3E344_9ACTN</name>
<feature type="signal peptide" evidence="1">
    <location>
        <begin position="1"/>
        <end position="20"/>
    </location>
</feature>
<keyword evidence="3" id="KW-1185">Reference proteome</keyword>
<organism evidence="2 3">
    <name type="scientific">Streptosporangium algeriense</name>
    <dbReference type="NCBI Taxonomy" id="1682748"/>
    <lineage>
        <taxon>Bacteria</taxon>
        <taxon>Bacillati</taxon>
        <taxon>Actinomycetota</taxon>
        <taxon>Actinomycetes</taxon>
        <taxon>Streptosporangiales</taxon>
        <taxon>Streptosporangiaceae</taxon>
        <taxon>Streptosporangium</taxon>
    </lineage>
</organism>
<protein>
    <submittedName>
        <fullName evidence="2">Uncharacterized protein</fullName>
    </submittedName>
</protein>